<dbReference type="KEGG" id="tje:TJEJU_2397"/>
<keyword evidence="1" id="KW-1133">Transmembrane helix</keyword>
<evidence type="ECO:0000256" key="1">
    <source>
        <dbReference type="SAM" id="Phobius"/>
    </source>
</evidence>
<accession>A0A238UAF4</accession>
<dbReference type="RefSeq" id="WP_095072361.1">
    <property type="nucleotide sequence ID" value="NZ_LT899436.1"/>
</dbReference>
<feature type="transmembrane region" description="Helical" evidence="1">
    <location>
        <begin position="45"/>
        <end position="65"/>
    </location>
</feature>
<reference evidence="2 3" key="1">
    <citation type="submission" date="2017-07" db="EMBL/GenBank/DDBJ databases">
        <authorList>
            <person name="Sun Z.S."/>
            <person name="Albrecht U."/>
            <person name="Echele G."/>
            <person name="Lee C.C."/>
        </authorList>
    </citation>
    <scope>NUCLEOTIDE SEQUENCE [LARGE SCALE GENOMIC DNA]</scope>
    <source>
        <strain evidence="3">type strain: KCTC 22618</strain>
    </source>
</reference>
<protein>
    <submittedName>
        <fullName evidence="2">Uncharacterized protein</fullName>
    </submittedName>
</protein>
<dbReference type="EMBL" id="LT899436">
    <property type="protein sequence ID" value="SNR16082.1"/>
    <property type="molecule type" value="Genomic_DNA"/>
</dbReference>
<keyword evidence="3" id="KW-1185">Reference proteome</keyword>
<evidence type="ECO:0000313" key="2">
    <source>
        <dbReference type="EMBL" id="SNR16082.1"/>
    </source>
</evidence>
<dbReference type="AlphaFoldDB" id="A0A238UAF4"/>
<evidence type="ECO:0000313" key="3">
    <source>
        <dbReference type="Proteomes" id="UP000215214"/>
    </source>
</evidence>
<sequence length="268" mass="30889">MQTDNFDKQIAEKLKNRRLSPSGSAWERLSNQLDEVDQSKRKNKIVVLGYVASILLLVSIGVFYLKGETSNSVEFPKEEIITKTDIKVKENEILETTIKEDIQPVVLAKTDEVEKNKTTTIPVDKTQDIELSQEEFDKKIAFVKAEIKDDKLQITKQESIKDSVITQKIESVTPTTKRIYVNADDLLYAVTHTPEEVKDYYAKYNINRNDIIDTIRYKLRKSNLKIDPEVILAEVESSIDESYYQENFMDKFKSKLSQVIVAIAERNN</sequence>
<keyword evidence="1" id="KW-0812">Transmembrane</keyword>
<dbReference type="Proteomes" id="UP000215214">
    <property type="component" value="Chromosome TJEJU"/>
</dbReference>
<keyword evidence="1" id="KW-0472">Membrane</keyword>
<dbReference type="OrthoDB" id="1247025at2"/>
<organism evidence="2 3">
    <name type="scientific">Tenacibaculum jejuense</name>
    <dbReference type="NCBI Taxonomy" id="584609"/>
    <lineage>
        <taxon>Bacteria</taxon>
        <taxon>Pseudomonadati</taxon>
        <taxon>Bacteroidota</taxon>
        <taxon>Flavobacteriia</taxon>
        <taxon>Flavobacteriales</taxon>
        <taxon>Flavobacteriaceae</taxon>
        <taxon>Tenacibaculum</taxon>
    </lineage>
</organism>
<name>A0A238UAF4_9FLAO</name>
<gene>
    <name evidence="2" type="ORF">TJEJU_2397</name>
</gene>
<proteinExistence type="predicted"/>